<dbReference type="AlphaFoldDB" id="A0A0D1WL38"/>
<organism evidence="10 12">
    <name type="scientific">Aneurinibacillus migulanus</name>
    <name type="common">Bacillus migulanus</name>
    <dbReference type="NCBI Taxonomy" id="47500"/>
    <lineage>
        <taxon>Bacteria</taxon>
        <taxon>Bacillati</taxon>
        <taxon>Bacillota</taxon>
        <taxon>Bacilli</taxon>
        <taxon>Bacillales</taxon>
        <taxon>Paenibacillaceae</taxon>
        <taxon>Aneurinibacillus group</taxon>
        <taxon>Aneurinibacillus</taxon>
    </lineage>
</organism>
<feature type="transmembrane region" description="Helical" evidence="9">
    <location>
        <begin position="391"/>
        <end position="424"/>
    </location>
</feature>
<evidence type="ECO:0000313" key="12">
    <source>
        <dbReference type="Proteomes" id="UP000037269"/>
    </source>
</evidence>
<feature type="transmembrane region" description="Helical" evidence="9">
    <location>
        <begin position="214"/>
        <end position="234"/>
    </location>
</feature>
<feature type="transmembrane region" description="Helical" evidence="9">
    <location>
        <begin position="254"/>
        <end position="275"/>
    </location>
</feature>
<dbReference type="PIRSF" id="PIRSF005353">
    <property type="entry name" value="PbuG"/>
    <property type="match status" value="1"/>
</dbReference>
<dbReference type="Proteomes" id="UP000182836">
    <property type="component" value="Unassembled WGS sequence"/>
</dbReference>
<dbReference type="Proteomes" id="UP000037269">
    <property type="component" value="Unassembled WGS sequence"/>
</dbReference>
<evidence type="ECO:0000256" key="4">
    <source>
        <dbReference type="ARBA" id="ARBA00022475"/>
    </source>
</evidence>
<comment type="similarity">
    <text evidence="2 8">Belongs to the nucleobase:cation symporter-2 (NCS2) (TC 2.A.40) family. Azg-like subfamily.</text>
</comment>
<feature type="transmembrane region" description="Helical" evidence="9">
    <location>
        <begin position="18"/>
        <end position="39"/>
    </location>
</feature>
<evidence type="ECO:0000313" key="13">
    <source>
        <dbReference type="Proteomes" id="UP000182836"/>
    </source>
</evidence>
<evidence type="ECO:0000313" key="10">
    <source>
        <dbReference type="EMBL" id="KON84071.1"/>
    </source>
</evidence>
<name>A0A0D1WL38_ANEMI</name>
<keyword evidence="12" id="KW-1185">Reference proteome</keyword>
<feature type="transmembrane region" description="Helical" evidence="9">
    <location>
        <begin position="85"/>
        <end position="117"/>
    </location>
</feature>
<dbReference type="OrthoDB" id="9808458at2"/>
<accession>A0A0D1WL38</accession>
<evidence type="ECO:0000256" key="9">
    <source>
        <dbReference type="SAM" id="Phobius"/>
    </source>
</evidence>
<dbReference type="GeneID" id="42309229"/>
<proteinExistence type="inferred from homology"/>
<comment type="subcellular location">
    <subcellularLocation>
        <location evidence="1 8">Cell membrane</location>
        <topology evidence="1 8">Multi-pass membrane protein</topology>
    </subcellularLocation>
</comment>
<sequence length="458" mass="48210">MDKFFRLKENNTNVRTEIIAGLTTFITMAYILIVNPLTLTAGGATGMDFNAVFVATALGAGLVTIMMGLFVNYPIALAPGMGLNAYFAAVVMSSGGAITWQIALASVFISGIIFFILTITKVRQMLLDAVPESLRAAITVGIGLFITIIGFKTSGLLTGFYIGQEGAKPFTEMTANDWLLQLGNFVEHKAILLTIIGLLITSILMVMRVQAAILIGIIITTLIGIPMGVTNLGSLQNAQWVPNFSSLAIGQLDFAGALNAGLLTIVFTFTFVELFDTFGTLTGTAAKAGLLDKPDAKKKIGRAMLVDAGGVSLGAMLGTSTITAFVESAAGVGQGGRTGLTSVTTGILFILALFLAPLALIVPAAATAPALIVVGVLMMGAVRGVEWDDMVYAIPSFFTIIFMPLTNSIANGISFGIVFYVVLASANNLVGGKNKIHWLMWVLAVLIIARFLFIDINA</sequence>
<keyword evidence="5 8" id="KW-0812">Transmembrane</keyword>
<keyword evidence="4 8" id="KW-1003">Cell membrane</keyword>
<keyword evidence="3 8" id="KW-0813">Transport</keyword>
<dbReference type="PANTHER" id="PTHR43337:SF1">
    <property type="entry name" value="XANTHINE_URACIL PERMEASE C887.17-RELATED"/>
    <property type="match status" value="1"/>
</dbReference>
<feature type="transmembrane region" description="Helical" evidence="9">
    <location>
        <begin position="190"/>
        <end position="207"/>
    </location>
</feature>
<evidence type="ECO:0000256" key="1">
    <source>
        <dbReference type="ARBA" id="ARBA00004651"/>
    </source>
</evidence>
<evidence type="ECO:0000256" key="7">
    <source>
        <dbReference type="ARBA" id="ARBA00023136"/>
    </source>
</evidence>
<evidence type="ECO:0000313" key="11">
    <source>
        <dbReference type="EMBL" id="SDJ31067.1"/>
    </source>
</evidence>
<dbReference type="PANTHER" id="PTHR43337">
    <property type="entry name" value="XANTHINE/URACIL PERMEASE C887.17-RELATED"/>
    <property type="match status" value="1"/>
</dbReference>
<dbReference type="InterPro" id="IPR006043">
    <property type="entry name" value="NCS2"/>
</dbReference>
<dbReference type="PATRIC" id="fig|47500.12.peg.5628"/>
<protein>
    <submittedName>
        <fullName evidence="10">Guanine permease</fullName>
    </submittedName>
    <submittedName>
        <fullName evidence="11">Putative MFS transporter, AGZA family, xanthine/uracil permease</fullName>
    </submittedName>
</protein>
<gene>
    <name evidence="10" type="ORF">AF333_29300</name>
    <name evidence="11" type="ORF">SAMN04487909_11596</name>
</gene>
<reference evidence="10 12" key="1">
    <citation type="submission" date="2015-07" db="EMBL/GenBank/DDBJ databases">
        <title>Fjat-14205 dsm 2895.</title>
        <authorList>
            <person name="Liu B."/>
            <person name="Wang J."/>
            <person name="Zhu Y."/>
            <person name="Liu G."/>
            <person name="Chen Q."/>
            <person name="Chen Z."/>
            <person name="Lan J."/>
            <person name="Che J."/>
            <person name="Ge C."/>
            <person name="Shi H."/>
            <person name="Pan Z."/>
            <person name="Liu X."/>
        </authorList>
    </citation>
    <scope>NUCLEOTIDE SEQUENCE [LARGE SCALE GENOMIC DNA]</scope>
    <source>
        <strain evidence="10 12">DSM 2895</strain>
    </source>
</reference>
<dbReference type="GO" id="GO:0005345">
    <property type="term" value="F:purine nucleobase transmembrane transporter activity"/>
    <property type="evidence" value="ECO:0007669"/>
    <property type="project" value="TreeGrafter"/>
</dbReference>
<feature type="transmembrane region" description="Helical" evidence="9">
    <location>
        <begin position="303"/>
        <end position="326"/>
    </location>
</feature>
<evidence type="ECO:0000256" key="3">
    <source>
        <dbReference type="ARBA" id="ARBA00022448"/>
    </source>
</evidence>
<evidence type="ECO:0000256" key="2">
    <source>
        <dbReference type="ARBA" id="ARBA00005697"/>
    </source>
</evidence>
<dbReference type="InterPro" id="IPR026033">
    <property type="entry name" value="Azg-like_bact_archaea"/>
</dbReference>
<dbReference type="EMBL" id="LGUG01000013">
    <property type="protein sequence ID" value="KON84071.1"/>
    <property type="molecule type" value="Genomic_DNA"/>
</dbReference>
<keyword evidence="6 8" id="KW-1133">Transmembrane helix</keyword>
<feature type="transmembrane region" description="Helical" evidence="9">
    <location>
        <begin position="346"/>
        <end position="379"/>
    </location>
</feature>
<evidence type="ECO:0000256" key="5">
    <source>
        <dbReference type="ARBA" id="ARBA00022692"/>
    </source>
</evidence>
<feature type="transmembrane region" description="Helical" evidence="9">
    <location>
        <begin position="138"/>
        <end position="162"/>
    </location>
</feature>
<dbReference type="InterPro" id="IPR045018">
    <property type="entry name" value="Azg-like"/>
</dbReference>
<evidence type="ECO:0000256" key="6">
    <source>
        <dbReference type="ARBA" id="ARBA00022989"/>
    </source>
</evidence>
<keyword evidence="7 8" id="KW-0472">Membrane</keyword>
<dbReference type="Pfam" id="PF00860">
    <property type="entry name" value="Xan_ur_permease"/>
    <property type="match status" value="1"/>
</dbReference>
<dbReference type="RefSeq" id="WP_043067083.1">
    <property type="nucleotide sequence ID" value="NZ_BJOA01000147.1"/>
</dbReference>
<dbReference type="EMBL" id="FNED01000015">
    <property type="protein sequence ID" value="SDJ31067.1"/>
    <property type="molecule type" value="Genomic_DNA"/>
</dbReference>
<feature type="transmembrane region" description="Helical" evidence="9">
    <location>
        <begin position="436"/>
        <end position="453"/>
    </location>
</feature>
<dbReference type="GO" id="GO:0005886">
    <property type="term" value="C:plasma membrane"/>
    <property type="evidence" value="ECO:0007669"/>
    <property type="project" value="UniProtKB-SubCell"/>
</dbReference>
<reference evidence="11 13" key="2">
    <citation type="submission" date="2016-10" db="EMBL/GenBank/DDBJ databases">
        <authorList>
            <person name="de Groot N.N."/>
        </authorList>
    </citation>
    <scope>NUCLEOTIDE SEQUENCE [LARGE SCALE GENOMIC DNA]</scope>
    <source>
        <strain evidence="11 13">DSM 2895</strain>
    </source>
</reference>
<feature type="transmembrane region" description="Helical" evidence="9">
    <location>
        <begin position="51"/>
        <end position="73"/>
    </location>
</feature>
<dbReference type="STRING" id="47500.AF333_29300"/>
<evidence type="ECO:0000256" key="8">
    <source>
        <dbReference type="PIRNR" id="PIRNR005353"/>
    </source>
</evidence>